<dbReference type="Pfam" id="PF01070">
    <property type="entry name" value="FMN_dh"/>
    <property type="match status" value="1"/>
</dbReference>
<feature type="binding site" evidence="7">
    <location>
        <position position="142"/>
    </location>
    <ligand>
        <name>glyoxylate</name>
        <dbReference type="ChEBI" id="CHEBI:36655"/>
    </ligand>
</feature>
<dbReference type="CDD" id="cd02809">
    <property type="entry name" value="alpha_hydroxyacid_oxid_FMN"/>
    <property type="match status" value="1"/>
</dbReference>
<dbReference type="AlphaFoldDB" id="A0AB37Z5K9"/>
<comment type="cofactor">
    <cofactor evidence="1">
        <name>FMN</name>
        <dbReference type="ChEBI" id="CHEBI:58210"/>
    </cofactor>
</comment>
<dbReference type="SUPFAM" id="SSF51395">
    <property type="entry name" value="FMN-linked oxidoreductases"/>
    <property type="match status" value="1"/>
</dbReference>
<feature type="binding site" evidence="7">
    <location>
        <position position="177"/>
    </location>
    <ligand>
        <name>glyoxylate</name>
        <dbReference type="ChEBI" id="CHEBI:36655"/>
    </ligand>
</feature>
<accession>A0AB37Z5K9</accession>
<feature type="binding site" evidence="7">
    <location>
        <position position="264"/>
    </location>
    <ligand>
        <name>FMN</name>
        <dbReference type="ChEBI" id="CHEBI:58210"/>
    </ligand>
</feature>
<proteinExistence type="inferred from homology"/>
<feature type="binding site" evidence="7">
    <location>
        <begin position="320"/>
        <end position="321"/>
    </location>
    <ligand>
        <name>FMN</name>
        <dbReference type="ChEBI" id="CHEBI:58210"/>
    </ligand>
</feature>
<dbReference type="InterPro" id="IPR012133">
    <property type="entry name" value="Alpha-hydoxy_acid_DH_FMN"/>
</dbReference>
<name>A0AB37Z5K9_9PSED</name>
<evidence type="ECO:0000256" key="4">
    <source>
        <dbReference type="ARBA" id="ARBA00023002"/>
    </source>
</evidence>
<feature type="binding site" evidence="7">
    <location>
        <position position="269"/>
    </location>
    <ligand>
        <name>glyoxylate</name>
        <dbReference type="ChEBI" id="CHEBI:36655"/>
    </ligand>
</feature>
<feature type="domain" description="FMN hydroxy acid dehydrogenase" evidence="8">
    <location>
        <begin position="11"/>
        <end position="371"/>
    </location>
</feature>
<dbReference type="GO" id="GO:0016614">
    <property type="term" value="F:oxidoreductase activity, acting on CH-OH group of donors"/>
    <property type="evidence" value="ECO:0007669"/>
    <property type="project" value="UniProtKB-ARBA"/>
</dbReference>
<comment type="similarity">
    <text evidence="5">Belongs to the FMN-dependent alpha-hydroxy acid dehydrogenase family.</text>
</comment>
<dbReference type="InterPro" id="IPR000262">
    <property type="entry name" value="FMN-dep_DH"/>
</dbReference>
<feature type="binding site" evidence="7">
    <location>
        <position position="168"/>
    </location>
    <ligand>
        <name>FMN</name>
        <dbReference type="ChEBI" id="CHEBI:58210"/>
    </ligand>
</feature>
<dbReference type="PANTHER" id="PTHR10578">
    <property type="entry name" value="S -2-HYDROXY-ACID OXIDASE-RELATED"/>
    <property type="match status" value="1"/>
</dbReference>
<dbReference type="EMBL" id="FMTL01000001">
    <property type="protein sequence ID" value="SCW43032.1"/>
    <property type="molecule type" value="Genomic_DNA"/>
</dbReference>
<dbReference type="PANTHER" id="PTHR10578:SF107">
    <property type="entry name" value="2-HYDROXYACID OXIDASE 1"/>
    <property type="match status" value="1"/>
</dbReference>
<dbReference type="InterPro" id="IPR037396">
    <property type="entry name" value="FMN_HAD"/>
</dbReference>
<dbReference type="InterPro" id="IPR013785">
    <property type="entry name" value="Aldolase_TIM"/>
</dbReference>
<evidence type="ECO:0000256" key="3">
    <source>
        <dbReference type="ARBA" id="ARBA00022643"/>
    </source>
</evidence>
<sequence length="375" mass="39560">MTGMPLPKLTQIPPSVAAVADYEPLARERMSAQAWAYIAGGAADELTLAENQAAFQRICLRTRVLADLSGGNTHLQLFGQTFTHPIFLAPVAYQQLAHAQGELATVLAASAVQAGMVLSTQASVSLEAVAEHAHNPLWFQLYIQPDRTFTEALVRRAEAAGYQALVLTVDAPVNGMRNREQRAGFSLPGGIEAVNLRGMQPLHECAPPSGGLLLGGALLAAAPGWADVQWLRSLTRLPILLKGVMTAEDARRAVAEGVDGIIVSNHGGRTLDGQPATIEVLAEIAAAVQGRVPLLLDGGIRRGTDVFKALALGADAVLVGRPYVYGLAAAGASGVAHVVQLLRAELEVAMALTGCRDLASIGRECLLDKKLQEWN</sequence>
<feature type="active site" description="Proton acceptor" evidence="6">
    <location>
        <position position="266"/>
    </location>
</feature>
<dbReference type="Proteomes" id="UP000242418">
    <property type="component" value="Unassembled WGS sequence"/>
</dbReference>
<keyword evidence="4" id="KW-0560">Oxidoreductase</keyword>
<feature type="binding site" evidence="7">
    <location>
        <position position="140"/>
    </location>
    <ligand>
        <name>FMN</name>
        <dbReference type="ChEBI" id="CHEBI:58210"/>
    </ligand>
</feature>
<protein>
    <submittedName>
        <fullName evidence="9">4-hydroxymandelate oxidase</fullName>
    </submittedName>
</protein>
<keyword evidence="3 7" id="KW-0288">FMN</keyword>
<evidence type="ECO:0000256" key="5">
    <source>
        <dbReference type="ARBA" id="ARBA00024042"/>
    </source>
</evidence>
<keyword evidence="10" id="KW-1185">Reference proteome</keyword>
<dbReference type="PIRSF" id="PIRSF000138">
    <property type="entry name" value="Al-hdrx_acd_dh"/>
    <property type="match status" value="1"/>
</dbReference>
<evidence type="ECO:0000256" key="2">
    <source>
        <dbReference type="ARBA" id="ARBA00022630"/>
    </source>
</evidence>
<feature type="binding site" evidence="7">
    <location>
        <begin position="297"/>
        <end position="301"/>
    </location>
    <ligand>
        <name>FMN</name>
        <dbReference type="ChEBI" id="CHEBI:58210"/>
    </ligand>
</feature>
<feature type="binding site" evidence="7">
    <location>
        <position position="242"/>
    </location>
    <ligand>
        <name>FMN</name>
        <dbReference type="ChEBI" id="CHEBI:58210"/>
    </ligand>
</feature>
<evidence type="ECO:0000256" key="6">
    <source>
        <dbReference type="PIRSR" id="PIRSR000138-1"/>
    </source>
</evidence>
<feature type="binding site" evidence="7">
    <location>
        <position position="266"/>
    </location>
    <ligand>
        <name>glyoxylate</name>
        <dbReference type="ChEBI" id="CHEBI:36655"/>
    </ligand>
</feature>
<feature type="binding site" evidence="7">
    <location>
        <position position="119"/>
    </location>
    <ligand>
        <name>FMN</name>
        <dbReference type="ChEBI" id="CHEBI:58210"/>
    </ligand>
</feature>
<gene>
    <name evidence="9" type="ORF">SAMN05216370_1173</name>
</gene>
<dbReference type="Gene3D" id="3.20.20.70">
    <property type="entry name" value="Aldolase class I"/>
    <property type="match status" value="1"/>
</dbReference>
<comment type="caution">
    <text evidence="9">The sequence shown here is derived from an EMBL/GenBank/DDBJ whole genome shotgun (WGS) entry which is preliminary data.</text>
</comment>
<evidence type="ECO:0000259" key="8">
    <source>
        <dbReference type="PROSITE" id="PS51349"/>
    </source>
</evidence>
<reference evidence="9 10" key="1">
    <citation type="submission" date="2016-10" db="EMBL/GenBank/DDBJ databases">
        <authorList>
            <person name="Varghese N."/>
            <person name="Submissions S."/>
        </authorList>
    </citation>
    <scope>NUCLEOTIDE SEQUENCE [LARGE SCALE GENOMIC DNA]</scope>
    <source>
        <strain evidence="9 10">DSM 17833</strain>
    </source>
</reference>
<dbReference type="GO" id="GO:0010181">
    <property type="term" value="F:FMN binding"/>
    <property type="evidence" value="ECO:0007669"/>
    <property type="project" value="InterPro"/>
</dbReference>
<organism evidence="9 10">
    <name type="scientific">Pseudomonas peli</name>
    <dbReference type="NCBI Taxonomy" id="592361"/>
    <lineage>
        <taxon>Bacteria</taxon>
        <taxon>Pseudomonadati</taxon>
        <taxon>Pseudomonadota</taxon>
        <taxon>Gammaproteobacteria</taxon>
        <taxon>Pseudomonadales</taxon>
        <taxon>Pseudomonadaceae</taxon>
        <taxon>Pseudomonas</taxon>
    </lineage>
</organism>
<evidence type="ECO:0000256" key="1">
    <source>
        <dbReference type="ARBA" id="ARBA00001917"/>
    </source>
</evidence>
<keyword evidence="2 7" id="KW-0285">Flavoprotein</keyword>
<evidence type="ECO:0000313" key="9">
    <source>
        <dbReference type="EMBL" id="SCW43032.1"/>
    </source>
</evidence>
<feature type="binding site" evidence="7">
    <location>
        <begin position="90"/>
        <end position="92"/>
    </location>
    <ligand>
        <name>FMN</name>
        <dbReference type="ChEBI" id="CHEBI:58210"/>
    </ligand>
</feature>
<evidence type="ECO:0000313" key="10">
    <source>
        <dbReference type="Proteomes" id="UP000242418"/>
    </source>
</evidence>
<dbReference type="FunFam" id="3.20.20.70:FF:000029">
    <property type="entry name" value="L-lactate dehydrogenase"/>
    <property type="match status" value="1"/>
</dbReference>
<evidence type="ECO:0000256" key="7">
    <source>
        <dbReference type="PIRSR" id="PIRSR000138-2"/>
    </source>
</evidence>
<feature type="binding site" evidence="7">
    <location>
        <position position="37"/>
    </location>
    <ligand>
        <name>glyoxylate</name>
        <dbReference type="ChEBI" id="CHEBI:36655"/>
    </ligand>
</feature>
<dbReference type="PROSITE" id="PS51349">
    <property type="entry name" value="FMN_HYDROXY_ACID_DH_2"/>
    <property type="match status" value="1"/>
</dbReference>